<feature type="region of interest" description="Disordered" evidence="1">
    <location>
        <begin position="104"/>
        <end position="123"/>
    </location>
</feature>
<evidence type="ECO:0000313" key="3">
    <source>
        <dbReference type="EMBL" id="RKN35445.1"/>
    </source>
</evidence>
<feature type="signal peptide" evidence="2">
    <location>
        <begin position="1"/>
        <end position="26"/>
    </location>
</feature>
<comment type="caution">
    <text evidence="3">The sequence shown here is derived from an EMBL/GenBank/DDBJ whole genome shotgun (WGS) entry which is preliminary data.</text>
</comment>
<dbReference type="EMBL" id="RAZT01000002">
    <property type="protein sequence ID" value="RKN35445.1"/>
    <property type="molecule type" value="Genomic_DNA"/>
</dbReference>
<dbReference type="Proteomes" id="UP000275865">
    <property type="component" value="Unassembled WGS sequence"/>
</dbReference>
<sequence>MLASLAVAGALTVGSLAPFGAPHAQATTESPSLTGSWACDCAPTFVGAPDSPVVAVAHGTVAPQSTAEAAGPPAAAPSAPGVTVEPFALVAPVAAAVAVAATEAHPQRNALPTVRAPRAPPGA</sequence>
<dbReference type="AlphaFoldDB" id="A0A3A9YE17"/>
<evidence type="ECO:0000313" key="4">
    <source>
        <dbReference type="Proteomes" id="UP000275865"/>
    </source>
</evidence>
<feature type="chain" id="PRO_5017278096" evidence="2">
    <location>
        <begin position="27"/>
        <end position="123"/>
    </location>
</feature>
<accession>A0A3A9YE17</accession>
<gene>
    <name evidence="3" type="ORF">D7044_04580</name>
</gene>
<reference evidence="3 4" key="1">
    <citation type="submission" date="2018-09" db="EMBL/GenBank/DDBJ databases">
        <title>Micromonospora sp. nov. MS1-9, isolated from a root of Musa sp.</title>
        <authorList>
            <person name="Kuncharoen N."/>
            <person name="Kudo T."/>
            <person name="Ohkuma M."/>
            <person name="Yuki M."/>
            <person name="Tanasupawat S."/>
        </authorList>
    </citation>
    <scope>NUCLEOTIDE SEQUENCE [LARGE SCALE GENOMIC DNA]</scope>
    <source>
        <strain evidence="3 4">MS1-9</strain>
    </source>
</reference>
<keyword evidence="2" id="KW-0732">Signal</keyword>
<organism evidence="3 4">
    <name type="scientific">Micromonospora musae</name>
    <dbReference type="NCBI Taxonomy" id="1894970"/>
    <lineage>
        <taxon>Bacteria</taxon>
        <taxon>Bacillati</taxon>
        <taxon>Actinomycetota</taxon>
        <taxon>Actinomycetes</taxon>
        <taxon>Micromonosporales</taxon>
        <taxon>Micromonosporaceae</taxon>
        <taxon>Micromonospora</taxon>
    </lineage>
</organism>
<evidence type="ECO:0000256" key="2">
    <source>
        <dbReference type="SAM" id="SignalP"/>
    </source>
</evidence>
<name>A0A3A9YE17_9ACTN</name>
<protein>
    <submittedName>
        <fullName evidence="3">Uncharacterized protein</fullName>
    </submittedName>
</protein>
<proteinExistence type="predicted"/>
<evidence type="ECO:0000256" key="1">
    <source>
        <dbReference type="SAM" id="MobiDB-lite"/>
    </source>
</evidence>